<keyword evidence="4" id="KW-1185">Reference proteome</keyword>
<evidence type="ECO:0000313" key="3">
    <source>
        <dbReference type="EMBL" id="BDI32533.1"/>
    </source>
</evidence>
<dbReference type="RefSeq" id="WP_125206370.1">
    <property type="nucleotide sequence ID" value="NZ_AP025739.1"/>
</dbReference>
<gene>
    <name evidence="3" type="ORF">CCAX7_45840</name>
</gene>
<evidence type="ECO:0000256" key="2">
    <source>
        <dbReference type="SAM" id="Phobius"/>
    </source>
</evidence>
<dbReference type="KEGG" id="ccot:CCAX7_45840"/>
<reference evidence="3 4" key="1">
    <citation type="journal article" date="2019" name="Int. J. Syst. Evol. Microbiol.">
        <title>Capsulimonas corticalis gen. nov., sp. nov., an aerobic capsulated bacterium, of a novel bacterial order, Capsulimonadales ord. nov., of the class Armatimonadia of the phylum Armatimonadetes.</title>
        <authorList>
            <person name="Li J."/>
            <person name="Kudo C."/>
            <person name="Tonouchi A."/>
        </authorList>
    </citation>
    <scope>NUCLEOTIDE SEQUENCE [LARGE SCALE GENOMIC DNA]</scope>
    <source>
        <strain evidence="3 4">AX-7</strain>
    </source>
</reference>
<protein>
    <submittedName>
        <fullName evidence="3">Uncharacterized protein</fullName>
    </submittedName>
</protein>
<keyword evidence="2" id="KW-0812">Transmembrane</keyword>
<dbReference type="Proteomes" id="UP000287394">
    <property type="component" value="Chromosome"/>
</dbReference>
<feature type="transmembrane region" description="Helical" evidence="2">
    <location>
        <begin position="7"/>
        <end position="26"/>
    </location>
</feature>
<name>A0A402D5X4_9BACT</name>
<feature type="compositionally biased region" description="Low complexity" evidence="1">
    <location>
        <begin position="47"/>
        <end position="56"/>
    </location>
</feature>
<accession>A0A402D5X4</accession>
<dbReference type="EMBL" id="AP025739">
    <property type="protein sequence ID" value="BDI32533.1"/>
    <property type="molecule type" value="Genomic_DNA"/>
</dbReference>
<keyword evidence="2" id="KW-0472">Membrane</keyword>
<organism evidence="3 4">
    <name type="scientific">Capsulimonas corticalis</name>
    <dbReference type="NCBI Taxonomy" id="2219043"/>
    <lineage>
        <taxon>Bacteria</taxon>
        <taxon>Bacillati</taxon>
        <taxon>Armatimonadota</taxon>
        <taxon>Armatimonadia</taxon>
        <taxon>Capsulimonadales</taxon>
        <taxon>Capsulimonadaceae</taxon>
        <taxon>Capsulimonas</taxon>
    </lineage>
</organism>
<feature type="region of interest" description="Disordered" evidence="1">
    <location>
        <begin position="31"/>
        <end position="68"/>
    </location>
</feature>
<evidence type="ECO:0000256" key="1">
    <source>
        <dbReference type="SAM" id="MobiDB-lite"/>
    </source>
</evidence>
<sequence length="68" mass="7013">MKIPINNVTMAAVLAVLVIVFGVGLYRVSSPAPINNKPGVDSAPSGAHMPPAIAHMAPPPQFPNRSGQ</sequence>
<proteinExistence type="predicted"/>
<evidence type="ECO:0000313" key="4">
    <source>
        <dbReference type="Proteomes" id="UP000287394"/>
    </source>
</evidence>
<keyword evidence="2" id="KW-1133">Transmembrane helix</keyword>
<dbReference type="AlphaFoldDB" id="A0A402D5X4"/>